<protein>
    <submittedName>
        <fullName evidence="2">PIR protein</fullName>
    </submittedName>
</protein>
<dbReference type="VEuPathDB" id="PlasmoDB:PocGH01_00125300"/>
<accession>A0A1D3JCT0</accession>
<reference evidence="2 3" key="1">
    <citation type="submission" date="2016-06" db="EMBL/GenBank/DDBJ databases">
        <authorList>
            <consortium name="Pathogen Informatics"/>
        </authorList>
    </citation>
    <scope>NUCLEOTIDE SEQUENCE [LARGE SCALE GENOMIC DNA]</scope>
    <source>
        <strain evidence="2">PocGH01</strain>
    </source>
</reference>
<feature type="transmembrane region" description="Helical" evidence="1">
    <location>
        <begin position="337"/>
        <end position="362"/>
    </location>
</feature>
<dbReference type="OrthoDB" id="382559at2759"/>
<name>A0A1D3JCT0_PLAOA</name>
<evidence type="ECO:0000313" key="3">
    <source>
        <dbReference type="Proteomes" id="UP000242942"/>
    </source>
</evidence>
<dbReference type="Proteomes" id="UP000242942">
    <property type="component" value="Unassembled WGS sequence"/>
</dbReference>
<evidence type="ECO:0000256" key="1">
    <source>
        <dbReference type="SAM" id="Phobius"/>
    </source>
</evidence>
<dbReference type="AlphaFoldDB" id="A0A1D3JCT0"/>
<keyword evidence="1" id="KW-0812">Transmembrane</keyword>
<proteinExistence type="predicted"/>
<keyword evidence="1" id="KW-0472">Membrane</keyword>
<dbReference type="Pfam" id="PF05795">
    <property type="entry name" value="Plasmodium_Vir"/>
    <property type="match status" value="1"/>
</dbReference>
<dbReference type="InterPro" id="IPR008780">
    <property type="entry name" value="Plasmodium_Vir"/>
</dbReference>
<sequence>MIKERYEIFKDLNKNILKEKLIDRNSNGHNDFFCNQIYLHSDYSTDAVNLCKEFVHFFTILNSEYSETITNGTRSKYPEFLNYWLNHHFQARNISTLKSDFCDILKTNYHIYGAKNTSNDKINIINDPYFTRINLLYELYKTYYELSSGNNPSCSKFLHDCKTHYTVAWKKCFSEDDPQFCDALKTFKQLYEYSKLYELISLQYNFLGGYFEEEKRSGMLDILRQFFHYCNENKGIPKLSSFYKEFIAEYYKNNKEEYGKIYEFCSTLLKNTESYCKIYQHICTHYINHLSTIKNIKQEEIDEGTEALQWLISEYSSAAIILQLGKDNNVLSNITPILVGTVAGGFLILFFLYKFSLFGLWLHRKILKNDQTMSNLHKENDQYPLENNSEFYMNNQSDRQIHLSYNSA</sequence>
<dbReference type="EMBL" id="FLRI01000123">
    <property type="protein sequence ID" value="SBT83498.1"/>
    <property type="molecule type" value="Genomic_DNA"/>
</dbReference>
<keyword evidence="1" id="KW-1133">Transmembrane helix</keyword>
<gene>
    <name evidence="2" type="primary">PocGH01_00125300</name>
    <name evidence="2" type="ORF">POCGH01_00125300</name>
</gene>
<evidence type="ECO:0000313" key="2">
    <source>
        <dbReference type="EMBL" id="SBT83498.1"/>
    </source>
</evidence>
<dbReference type="VEuPathDB" id="PlasmoDB:POWCR01_000021400"/>
<keyword evidence="3" id="KW-1185">Reference proteome</keyword>
<organism evidence="2 3">
    <name type="scientific">Plasmodium ovale</name>
    <name type="common">malaria parasite P. ovale</name>
    <dbReference type="NCBI Taxonomy" id="36330"/>
    <lineage>
        <taxon>Eukaryota</taxon>
        <taxon>Sar</taxon>
        <taxon>Alveolata</taxon>
        <taxon>Apicomplexa</taxon>
        <taxon>Aconoidasida</taxon>
        <taxon>Haemosporida</taxon>
        <taxon>Plasmodiidae</taxon>
        <taxon>Plasmodium</taxon>
        <taxon>Plasmodium (Plasmodium)</taxon>
    </lineage>
</organism>